<dbReference type="GeneID" id="104613074"/>
<gene>
    <name evidence="4" type="primary">LOC104613074</name>
</gene>
<name>A0A1U8BG12_NELNU</name>
<feature type="coiled-coil region" evidence="1">
    <location>
        <begin position="155"/>
        <end position="217"/>
    </location>
</feature>
<evidence type="ECO:0000313" key="4">
    <source>
        <dbReference type="RefSeq" id="XP_010279068.1"/>
    </source>
</evidence>
<proteinExistence type="predicted"/>
<sequence length="325" mass="37357">MSGNMLDFSAMGLLPDMKKKKRKRKASRGDASWALVAEPKVSTTIEEVPVIKLVEEDPKKEPEPSHEPEVVWSPEVHPQHPRGSFEEEVPKERQSIMDIQTCLHKSKEAVFPEEVSNMTEMYLAEIDAKINSIAHTFMKQSKDNLVRALEAEAVAKGYKSRVERAADLVDKLKEEMMSRRRRVEELRRHVEELRRHVEELELDKTKLRKDLEEKEASFADPEALLIDTLKKTKTHAIKEYKVSPFFLQERQDLGTTVFRKGFNLCRMLVRVDEDPDSEEEGDDEIDEEAVEADLDAASKDSMEEDATKDHATTTTRNRDGEPQDI</sequence>
<feature type="compositionally biased region" description="Basic and acidic residues" evidence="2">
    <location>
        <begin position="53"/>
        <end position="69"/>
    </location>
</feature>
<reference evidence="4" key="1">
    <citation type="submission" date="2025-08" db="UniProtKB">
        <authorList>
            <consortium name="RefSeq"/>
        </authorList>
    </citation>
    <scope>IDENTIFICATION</scope>
</reference>
<dbReference type="InParanoid" id="A0A1U8BG12"/>
<feature type="region of interest" description="Disordered" evidence="2">
    <location>
        <begin position="53"/>
        <end position="89"/>
    </location>
</feature>
<accession>A0A1U8BG12</accession>
<evidence type="ECO:0000313" key="3">
    <source>
        <dbReference type="Proteomes" id="UP000189703"/>
    </source>
</evidence>
<dbReference type="AlphaFoldDB" id="A0A1U8BG12"/>
<evidence type="ECO:0000256" key="2">
    <source>
        <dbReference type="SAM" id="MobiDB-lite"/>
    </source>
</evidence>
<dbReference type="RefSeq" id="XP_010279068.1">
    <property type="nucleotide sequence ID" value="XM_010280766.1"/>
</dbReference>
<dbReference type="KEGG" id="nnu:104613074"/>
<dbReference type="Proteomes" id="UP000189703">
    <property type="component" value="Unplaced"/>
</dbReference>
<protein>
    <submittedName>
        <fullName evidence="4">Uncharacterized protein LOC104613074</fullName>
    </submittedName>
</protein>
<feature type="compositionally biased region" description="Basic and acidic residues" evidence="2">
    <location>
        <begin position="296"/>
        <end position="325"/>
    </location>
</feature>
<keyword evidence="3" id="KW-1185">Reference proteome</keyword>
<evidence type="ECO:0000256" key="1">
    <source>
        <dbReference type="SAM" id="Coils"/>
    </source>
</evidence>
<feature type="compositionally biased region" description="Acidic residues" evidence="2">
    <location>
        <begin position="273"/>
        <end position="294"/>
    </location>
</feature>
<feature type="region of interest" description="Disordered" evidence="2">
    <location>
        <begin position="273"/>
        <end position="325"/>
    </location>
</feature>
<organism evidence="3 4">
    <name type="scientific">Nelumbo nucifera</name>
    <name type="common">Sacred lotus</name>
    <dbReference type="NCBI Taxonomy" id="4432"/>
    <lineage>
        <taxon>Eukaryota</taxon>
        <taxon>Viridiplantae</taxon>
        <taxon>Streptophyta</taxon>
        <taxon>Embryophyta</taxon>
        <taxon>Tracheophyta</taxon>
        <taxon>Spermatophyta</taxon>
        <taxon>Magnoliopsida</taxon>
        <taxon>Proteales</taxon>
        <taxon>Nelumbonaceae</taxon>
        <taxon>Nelumbo</taxon>
    </lineage>
</organism>
<feature type="region of interest" description="Disordered" evidence="2">
    <location>
        <begin position="1"/>
        <end position="31"/>
    </location>
</feature>
<keyword evidence="1" id="KW-0175">Coiled coil</keyword>